<evidence type="ECO:0000256" key="1">
    <source>
        <dbReference type="ARBA" id="ARBA00004651"/>
    </source>
</evidence>
<feature type="transmembrane region" description="Helical" evidence="8">
    <location>
        <begin position="225"/>
        <end position="243"/>
    </location>
</feature>
<dbReference type="GO" id="GO:0009103">
    <property type="term" value="P:lipopolysaccharide biosynthetic process"/>
    <property type="evidence" value="ECO:0007669"/>
    <property type="project" value="UniProtKB-ARBA"/>
</dbReference>
<comment type="subcellular location">
    <subcellularLocation>
        <location evidence="1">Cell membrane</location>
        <topology evidence="1">Multi-pass membrane protein</topology>
    </subcellularLocation>
</comment>
<feature type="transmembrane region" description="Helical" evidence="8">
    <location>
        <begin position="106"/>
        <end position="124"/>
    </location>
</feature>
<evidence type="ECO:0000256" key="5">
    <source>
        <dbReference type="ARBA" id="ARBA00022692"/>
    </source>
</evidence>
<dbReference type="PANTHER" id="PTHR33908">
    <property type="entry name" value="MANNOSYLTRANSFERASE YKCB-RELATED"/>
    <property type="match status" value="1"/>
</dbReference>
<dbReference type="InterPro" id="IPR038731">
    <property type="entry name" value="RgtA/B/C-like"/>
</dbReference>
<feature type="transmembrane region" description="Helical" evidence="8">
    <location>
        <begin position="187"/>
        <end position="213"/>
    </location>
</feature>
<evidence type="ECO:0000256" key="4">
    <source>
        <dbReference type="ARBA" id="ARBA00022679"/>
    </source>
</evidence>
<dbReference type="GO" id="GO:0016763">
    <property type="term" value="F:pentosyltransferase activity"/>
    <property type="evidence" value="ECO:0007669"/>
    <property type="project" value="TreeGrafter"/>
</dbReference>
<keyword evidence="11" id="KW-1185">Reference proteome</keyword>
<feature type="domain" description="Glycosyltransferase RgtA/B/C/D-like" evidence="9">
    <location>
        <begin position="86"/>
        <end position="233"/>
    </location>
</feature>
<evidence type="ECO:0000313" key="10">
    <source>
        <dbReference type="EMBL" id="MCC0176943.1"/>
    </source>
</evidence>
<feature type="transmembrane region" description="Helical" evidence="8">
    <location>
        <begin position="379"/>
        <end position="400"/>
    </location>
</feature>
<dbReference type="EMBL" id="JADWDC010000014">
    <property type="protein sequence ID" value="MCC0176943.1"/>
    <property type="molecule type" value="Genomic_DNA"/>
</dbReference>
<evidence type="ECO:0000259" key="9">
    <source>
        <dbReference type="Pfam" id="PF13231"/>
    </source>
</evidence>
<sequence>MPSHPTSIWRRSPNKLRQSEIWLECFYFTSLFLAALILFLVNLGNLPLLDSNEGTVAQVAKEIYQGSDALSNWIFPTLWGEPYLAQPPLVHDLIAIAYKLGGVSEFTTRLPGALLAASSVIFVYNIGREIFIARFPALCSALVYLTCLPVVRFGRLAMSDGPLLCFELLTIWAILRSRRDLKWSLVAGIGLGLIGLTQGIVSLQILAIVGGFLWWDTPRLLTSPYFLRGLILGVTPGLGWYICQWFHYYEFQSTESFISLFLGQSSSGLELNAIEGPISAGNLDANLSLQYFLTQSLQYIVPWFMVAGAGLKLASRNVHWGWGKLVVVWIGFYLTLIFLTFNWDYYWSILLIYPALALVAGIQLDLIRNLPSYADYPRLLTYSFALMAALSAFAGLHWGIRNYIDFYLPFVCGSLAITFAATAIVLAQQEKQFIPLLFWGLFVSIFLLMVSPHWIWELKSVEPVKPIAELIRQHTPENQVIYTSMVQERSSLDFYSDRQVVVQKTDDLKDRWQHDRNVYLLLDSQAVKDLQIPLEKTIKDSQFDSLNWILAIKKY</sequence>
<organism evidence="10 11">
    <name type="scientific">Waterburya agarophytonicola KI4</name>
    <dbReference type="NCBI Taxonomy" id="2874699"/>
    <lineage>
        <taxon>Bacteria</taxon>
        <taxon>Bacillati</taxon>
        <taxon>Cyanobacteriota</taxon>
        <taxon>Cyanophyceae</taxon>
        <taxon>Pleurocapsales</taxon>
        <taxon>Hyellaceae</taxon>
        <taxon>Waterburya</taxon>
        <taxon>Waterburya agarophytonicola</taxon>
    </lineage>
</organism>
<feature type="transmembrane region" description="Helical" evidence="8">
    <location>
        <begin position="321"/>
        <end position="339"/>
    </location>
</feature>
<dbReference type="InterPro" id="IPR050297">
    <property type="entry name" value="LipidA_mod_glycosyltrf_83"/>
</dbReference>
<dbReference type="Pfam" id="PF13231">
    <property type="entry name" value="PMT_2"/>
    <property type="match status" value="1"/>
</dbReference>
<feature type="transmembrane region" description="Helical" evidence="8">
    <location>
        <begin position="433"/>
        <end position="456"/>
    </location>
</feature>
<dbReference type="RefSeq" id="WP_229639980.1">
    <property type="nucleotide sequence ID" value="NZ_JADWDC010000014.1"/>
</dbReference>
<name>A0A964BP14_9CYAN</name>
<accession>A0A964BP14</accession>
<feature type="transmembrane region" description="Helical" evidence="8">
    <location>
        <begin position="345"/>
        <end position="367"/>
    </location>
</feature>
<feature type="transmembrane region" description="Helical" evidence="8">
    <location>
        <begin position="131"/>
        <end position="151"/>
    </location>
</feature>
<evidence type="ECO:0000313" key="11">
    <source>
        <dbReference type="Proteomes" id="UP000729733"/>
    </source>
</evidence>
<comment type="caution">
    <text evidence="10">The sequence shown here is derived from an EMBL/GenBank/DDBJ whole genome shotgun (WGS) entry which is preliminary data.</text>
</comment>
<protein>
    <submittedName>
        <fullName evidence="10">Glycosyltransferase family 39 protein</fullName>
    </submittedName>
</protein>
<evidence type="ECO:0000256" key="7">
    <source>
        <dbReference type="ARBA" id="ARBA00023136"/>
    </source>
</evidence>
<feature type="transmembrane region" description="Helical" evidence="8">
    <location>
        <begin position="21"/>
        <end position="41"/>
    </location>
</feature>
<evidence type="ECO:0000256" key="6">
    <source>
        <dbReference type="ARBA" id="ARBA00022989"/>
    </source>
</evidence>
<gene>
    <name evidence="10" type="ORF">I4641_08115</name>
</gene>
<evidence type="ECO:0000256" key="8">
    <source>
        <dbReference type="SAM" id="Phobius"/>
    </source>
</evidence>
<reference evidence="10" key="1">
    <citation type="journal article" date="2021" name="Antonie Van Leeuwenhoek">
        <title>Draft genome and description of Waterburya agarophytonicola gen. nov. sp. nov. (Pleurocapsales, Cyanobacteria): a seaweed symbiont.</title>
        <authorList>
            <person name="Bonthond G."/>
            <person name="Shalygin S."/>
            <person name="Bayer T."/>
            <person name="Weinberger F."/>
        </authorList>
    </citation>
    <scope>NUCLEOTIDE SEQUENCE</scope>
    <source>
        <strain evidence="10">KI4</strain>
    </source>
</reference>
<feature type="transmembrane region" description="Helical" evidence="8">
    <location>
        <begin position="406"/>
        <end position="426"/>
    </location>
</feature>
<evidence type="ECO:0000256" key="3">
    <source>
        <dbReference type="ARBA" id="ARBA00022676"/>
    </source>
</evidence>
<keyword evidence="2" id="KW-1003">Cell membrane</keyword>
<dbReference type="GO" id="GO:0010041">
    <property type="term" value="P:response to iron(III) ion"/>
    <property type="evidence" value="ECO:0007669"/>
    <property type="project" value="TreeGrafter"/>
</dbReference>
<dbReference type="Proteomes" id="UP000729733">
    <property type="component" value="Unassembled WGS sequence"/>
</dbReference>
<keyword evidence="6 8" id="KW-1133">Transmembrane helix</keyword>
<dbReference type="PANTHER" id="PTHR33908:SF3">
    <property type="entry name" value="UNDECAPRENYL PHOSPHATE-ALPHA-4-AMINO-4-DEOXY-L-ARABINOSE ARABINOSYL TRANSFERASE"/>
    <property type="match status" value="1"/>
</dbReference>
<keyword evidence="7 8" id="KW-0472">Membrane</keyword>
<dbReference type="AlphaFoldDB" id="A0A964BP14"/>
<proteinExistence type="predicted"/>
<dbReference type="GO" id="GO:0005886">
    <property type="term" value="C:plasma membrane"/>
    <property type="evidence" value="ECO:0007669"/>
    <property type="project" value="UniProtKB-SubCell"/>
</dbReference>
<keyword evidence="4" id="KW-0808">Transferase</keyword>
<evidence type="ECO:0000256" key="2">
    <source>
        <dbReference type="ARBA" id="ARBA00022475"/>
    </source>
</evidence>
<keyword evidence="3" id="KW-0328">Glycosyltransferase</keyword>
<keyword evidence="5 8" id="KW-0812">Transmembrane</keyword>